<dbReference type="Proteomes" id="UP000542742">
    <property type="component" value="Unassembled WGS sequence"/>
</dbReference>
<comment type="caution">
    <text evidence="2">The sequence shown here is derived from an EMBL/GenBank/DDBJ whole genome shotgun (WGS) entry which is preliminary data.</text>
</comment>
<dbReference type="RefSeq" id="WP_184951705.1">
    <property type="nucleotide sequence ID" value="NZ_BOMC01000085.1"/>
</dbReference>
<dbReference type="InterPro" id="IPR009081">
    <property type="entry name" value="PP-bd_ACP"/>
</dbReference>
<feature type="domain" description="Carrier" evidence="1">
    <location>
        <begin position="1"/>
        <end position="82"/>
    </location>
</feature>
<sequence length="82" mass="9441">MWDDQFEDIMRRYVPFLDADEPLDPDAGLRDLGLDSMGIIEMMGALEATYHVRFLDDMLNLHTFATARTLWLSVSKMVETVS</sequence>
<evidence type="ECO:0000313" key="2">
    <source>
        <dbReference type="EMBL" id="MBB4693044.1"/>
    </source>
</evidence>
<evidence type="ECO:0000313" key="3">
    <source>
        <dbReference type="Proteomes" id="UP000542742"/>
    </source>
</evidence>
<protein>
    <submittedName>
        <fullName evidence="2">Acyl carrier protein</fullName>
    </submittedName>
</protein>
<name>A0A7W7CQT9_9ACTN</name>
<accession>A0A7W7CQT9</accession>
<dbReference type="Pfam" id="PF00550">
    <property type="entry name" value="PP-binding"/>
    <property type="match status" value="1"/>
</dbReference>
<dbReference type="InterPro" id="IPR036736">
    <property type="entry name" value="ACP-like_sf"/>
</dbReference>
<gene>
    <name evidence="2" type="ORF">BKA14_003192</name>
</gene>
<dbReference type="SUPFAM" id="SSF47336">
    <property type="entry name" value="ACP-like"/>
    <property type="match status" value="1"/>
</dbReference>
<reference evidence="2 3" key="1">
    <citation type="submission" date="2020-08" db="EMBL/GenBank/DDBJ databases">
        <title>Sequencing the genomes of 1000 actinobacteria strains.</title>
        <authorList>
            <person name="Klenk H.-P."/>
        </authorList>
    </citation>
    <scope>NUCLEOTIDE SEQUENCE [LARGE SCALE GENOMIC DNA]</scope>
    <source>
        <strain evidence="2 3">DSM 45518</strain>
    </source>
</reference>
<evidence type="ECO:0000259" key="1">
    <source>
        <dbReference type="PROSITE" id="PS50075"/>
    </source>
</evidence>
<dbReference type="EMBL" id="JACHMF010000001">
    <property type="protein sequence ID" value="MBB4693044.1"/>
    <property type="molecule type" value="Genomic_DNA"/>
</dbReference>
<dbReference type="PROSITE" id="PS50075">
    <property type="entry name" value="CARRIER"/>
    <property type="match status" value="1"/>
</dbReference>
<proteinExistence type="predicted"/>
<dbReference type="AlphaFoldDB" id="A0A7W7CQT9"/>
<keyword evidence="3" id="KW-1185">Reference proteome</keyword>
<dbReference type="Gene3D" id="1.10.1200.10">
    <property type="entry name" value="ACP-like"/>
    <property type="match status" value="1"/>
</dbReference>
<organism evidence="2 3">
    <name type="scientific">Paractinoplanes abujensis</name>
    <dbReference type="NCBI Taxonomy" id="882441"/>
    <lineage>
        <taxon>Bacteria</taxon>
        <taxon>Bacillati</taxon>
        <taxon>Actinomycetota</taxon>
        <taxon>Actinomycetes</taxon>
        <taxon>Micromonosporales</taxon>
        <taxon>Micromonosporaceae</taxon>
        <taxon>Paractinoplanes</taxon>
    </lineage>
</organism>